<feature type="region of interest" description="Disordered" evidence="6">
    <location>
        <begin position="115"/>
        <end position="230"/>
    </location>
</feature>
<protein>
    <submittedName>
        <fullName evidence="7">Uncharacterized protein</fullName>
    </submittedName>
</protein>
<feature type="region of interest" description="Disordered" evidence="6">
    <location>
        <begin position="1"/>
        <end position="44"/>
    </location>
</feature>
<feature type="region of interest" description="Disordered" evidence="6">
    <location>
        <begin position="334"/>
        <end position="372"/>
    </location>
</feature>
<dbReference type="InterPro" id="IPR019340">
    <property type="entry name" value="Histone_AcTrfase_su3"/>
</dbReference>
<feature type="compositionally biased region" description="Basic and acidic residues" evidence="6">
    <location>
        <begin position="120"/>
        <end position="140"/>
    </location>
</feature>
<organism evidence="7 8">
    <name type="scientific">Elsinoe batatas</name>
    <dbReference type="NCBI Taxonomy" id="2601811"/>
    <lineage>
        <taxon>Eukaryota</taxon>
        <taxon>Fungi</taxon>
        <taxon>Dikarya</taxon>
        <taxon>Ascomycota</taxon>
        <taxon>Pezizomycotina</taxon>
        <taxon>Dothideomycetes</taxon>
        <taxon>Dothideomycetidae</taxon>
        <taxon>Myriangiales</taxon>
        <taxon>Elsinoaceae</taxon>
        <taxon>Elsinoe</taxon>
    </lineage>
</organism>
<comment type="similarity">
    <text evidence="2">Belongs to the NGG1 family.</text>
</comment>
<keyword evidence="8" id="KW-1185">Reference proteome</keyword>
<evidence type="ECO:0000256" key="3">
    <source>
        <dbReference type="ARBA" id="ARBA00023015"/>
    </source>
</evidence>
<feature type="compositionally biased region" description="Basic and acidic residues" evidence="6">
    <location>
        <begin position="334"/>
        <end position="345"/>
    </location>
</feature>
<evidence type="ECO:0000256" key="1">
    <source>
        <dbReference type="ARBA" id="ARBA00004123"/>
    </source>
</evidence>
<feature type="compositionally biased region" description="Basic and acidic residues" evidence="6">
    <location>
        <begin position="387"/>
        <end position="398"/>
    </location>
</feature>
<feature type="region of interest" description="Disordered" evidence="6">
    <location>
        <begin position="548"/>
        <end position="567"/>
    </location>
</feature>
<name>A0A8K0L5W6_9PEZI</name>
<keyword evidence="4" id="KW-0804">Transcription</keyword>
<accession>A0A8K0L5W6</accession>
<reference evidence="7" key="1">
    <citation type="submission" date="2021-07" db="EMBL/GenBank/DDBJ databases">
        <title>Elsinoe batatas strain:CRI-CJ2 Genome sequencing and assembly.</title>
        <authorList>
            <person name="Huang L."/>
        </authorList>
    </citation>
    <scope>NUCLEOTIDE SEQUENCE</scope>
    <source>
        <strain evidence="7">CRI-CJ2</strain>
    </source>
</reference>
<evidence type="ECO:0000313" key="7">
    <source>
        <dbReference type="EMBL" id="KAG8630289.1"/>
    </source>
</evidence>
<comment type="caution">
    <text evidence="7">The sequence shown here is derived from an EMBL/GenBank/DDBJ whole genome shotgun (WGS) entry which is preliminary data.</text>
</comment>
<dbReference type="PANTHER" id="PTHR13556:SF2">
    <property type="entry name" value="TRANSCRIPTIONAL ADAPTER 3"/>
    <property type="match status" value="1"/>
</dbReference>
<keyword evidence="5" id="KW-0539">Nucleus</keyword>
<dbReference type="OrthoDB" id="1232at2759"/>
<dbReference type="EMBL" id="JAESVG020000002">
    <property type="protein sequence ID" value="KAG8630289.1"/>
    <property type="molecule type" value="Genomic_DNA"/>
</dbReference>
<evidence type="ECO:0000256" key="6">
    <source>
        <dbReference type="SAM" id="MobiDB-lite"/>
    </source>
</evidence>
<dbReference type="Proteomes" id="UP000809789">
    <property type="component" value="Unassembled WGS sequence"/>
</dbReference>
<evidence type="ECO:0000256" key="2">
    <source>
        <dbReference type="ARBA" id="ARBA00005330"/>
    </source>
</evidence>
<evidence type="ECO:0000256" key="4">
    <source>
        <dbReference type="ARBA" id="ARBA00023163"/>
    </source>
</evidence>
<dbReference type="AlphaFoldDB" id="A0A8K0L5W6"/>
<feature type="compositionally biased region" description="Polar residues" evidence="6">
    <location>
        <begin position="197"/>
        <end position="207"/>
    </location>
</feature>
<keyword evidence="3" id="KW-0805">Transcription regulation</keyword>
<dbReference type="PANTHER" id="PTHR13556">
    <property type="entry name" value="TRANSCRIPTIONAL ADAPTER 3-RELATED"/>
    <property type="match status" value="1"/>
</dbReference>
<proteinExistence type="inferred from homology"/>
<dbReference type="GO" id="GO:0005634">
    <property type="term" value="C:nucleus"/>
    <property type="evidence" value="ECO:0007669"/>
    <property type="project" value="UniProtKB-SubCell"/>
</dbReference>
<feature type="compositionally biased region" description="Basic residues" evidence="6">
    <location>
        <begin position="548"/>
        <end position="557"/>
    </location>
</feature>
<dbReference type="GO" id="GO:0000124">
    <property type="term" value="C:SAGA complex"/>
    <property type="evidence" value="ECO:0007669"/>
    <property type="project" value="TreeGrafter"/>
</dbReference>
<comment type="subcellular location">
    <subcellularLocation>
        <location evidence="1">Nucleus</location>
    </subcellularLocation>
</comment>
<feature type="compositionally biased region" description="Polar residues" evidence="6">
    <location>
        <begin position="24"/>
        <end position="39"/>
    </location>
</feature>
<sequence>MPGPQGSKSKNGNGKKSRERRSQSRNTTPLSSGTETSSGFAPITGETPYLRTALASLLVPPHASIEALIEKHSSGSSNPPSVAALNNIHDGIQSSVIGHVTTRGTACDGAMRQLARKRKERVEFEREREERERMDEDRRRRDAKKIVGKKRDREEMEDETRPPAVGAHGLARQDGVDVHMEGATQSPPPKAEKTDAGSPSESSETSHQPPPAQPVAQYQSFGDDPTQYDDPTVYDIRDVTPDMTEDEKKAILSVADYPHDDLHDLTPGTPPDMDFSNAKPSNQVAFSTFISYIEPYVRPLTEEDVAFLKERGDRVEPFMMPVRGPMPYREVWAREDGHNPRDPMNDHLPQNAPRGSIEDMNDETAATEEVSGGPLLARLLSIFRHEPSVQKDKDKDDTAETNGDTSMVNGDATAGEQEASHGATNEDSESFKPATYFADMAGNSTNKPPIPSPRPFATLEQRMLQELRYHGLLTPESTPDYDGHFDDEVAARLRYLQSELRTVMMENGARKARVLELTEERMAMQEYATIADDLDNQINAAYTKRNRTMGKPKKGTAKQRPGQAAGLAISRNNISEGVRMLMDRRLQWRDLIGPVVEFGHKGIPKETVFDKTTMERLVKAEGEAGDAEDV</sequence>
<feature type="region of interest" description="Disordered" evidence="6">
    <location>
        <begin position="387"/>
        <end position="430"/>
    </location>
</feature>
<evidence type="ECO:0000313" key="8">
    <source>
        <dbReference type="Proteomes" id="UP000809789"/>
    </source>
</evidence>
<dbReference type="Pfam" id="PF10198">
    <property type="entry name" value="Ada3"/>
    <property type="match status" value="1"/>
</dbReference>
<dbReference type="GO" id="GO:0003713">
    <property type="term" value="F:transcription coactivator activity"/>
    <property type="evidence" value="ECO:0007669"/>
    <property type="project" value="TreeGrafter"/>
</dbReference>
<dbReference type="GO" id="GO:0006357">
    <property type="term" value="P:regulation of transcription by RNA polymerase II"/>
    <property type="evidence" value="ECO:0007669"/>
    <property type="project" value="TreeGrafter"/>
</dbReference>
<gene>
    <name evidence="7" type="ORF">KVT40_001908</name>
</gene>
<evidence type="ECO:0000256" key="5">
    <source>
        <dbReference type="ARBA" id="ARBA00023242"/>
    </source>
</evidence>
<feature type="compositionally biased region" description="Low complexity" evidence="6">
    <location>
        <begin position="1"/>
        <end position="12"/>
    </location>
</feature>